<dbReference type="InterPro" id="IPR052616">
    <property type="entry name" value="SYO1-like"/>
</dbReference>
<dbReference type="FunCoup" id="B5RSU8">
    <property type="interactions" value="269"/>
</dbReference>
<dbReference type="InterPro" id="IPR011989">
    <property type="entry name" value="ARM-like"/>
</dbReference>
<dbReference type="OMA" id="ADMDMVT"/>
<dbReference type="Proteomes" id="UP000000599">
    <property type="component" value="Chromosome A"/>
</dbReference>
<dbReference type="InParanoid" id="B5RSU8"/>
<dbReference type="OrthoDB" id="288703at2759"/>
<protein>
    <submittedName>
        <fullName evidence="4">DEHA2A11440p</fullName>
    </submittedName>
</protein>
<sequence length="652" mass="74412">MGKLKRGRKNQKARVNPIANNSKKNFDKQEIKDENTRNSKILPLINNLKSSVPNDKTMALGAITVLCEDERMRKLLLKEKLVSIIMEQCLNDSNDEIVVESFGLLRNIGIEEGYEVTKFYWRSNIWTAIEAALKKIETSFKFLEESKSLPLAATEDDEKKAQGKKTSDKSKEQLLFDFTENILSLIVVMASGSEDLYDNVFQKIDPVLKLVVDLINWNIPTMKTTVKLFNSLLDFIYEFASESTEFVQNLHENSQFDLHRLIEYLASPAQSKNTLGKVYIEGIKFHLYEALNQADNKDAASTEILNNLISCITTINLDNLKKNLSVIDNAKEPIQKKAPEEIKDIDQQIGGDTPETAQAKVDVQTLEIAIDLITSIWEYIAFNEANPQDPVTLSTDLVQVILQLAYPSLIELLKFEMQNKEALELLDKIIVCLNNMCWLFLSSENIPVEWYSDALQLWDLIVNISSNKDNLLIQKDCLSICWGITKTLGGEIKSKVNYSMIESLISRCDDLTKHNPTEDNATSLEFFLCAVGFLGSLAPVIDNTEVTSHISQFLLSSTELFATNQTDEPKANEIPIECLNLIYQIFGDMSYSYDYEIYVKNNYHEKLQALEPSIKSMYKKIDKNRYPHLKIRAEETWATLGRFIQYKQSERD</sequence>
<keyword evidence="5" id="KW-1185">Reference proteome</keyword>
<feature type="compositionally biased region" description="Basic residues" evidence="2">
    <location>
        <begin position="1"/>
        <end position="12"/>
    </location>
</feature>
<dbReference type="PANTHER" id="PTHR13347">
    <property type="entry name" value="HEAT REPEAT-CONTAINING PROTEIN 3"/>
    <property type="match status" value="1"/>
</dbReference>
<dbReference type="SUPFAM" id="SSF48371">
    <property type="entry name" value="ARM repeat"/>
    <property type="match status" value="1"/>
</dbReference>
<dbReference type="STRING" id="284592.B5RSU8"/>
<dbReference type="PANTHER" id="PTHR13347:SF1">
    <property type="entry name" value="HEAT REPEAT-CONTAINING PROTEIN 3"/>
    <property type="match status" value="1"/>
</dbReference>
<gene>
    <name evidence="4" type="ordered locus">DEHA2A11440g</name>
</gene>
<evidence type="ECO:0000256" key="2">
    <source>
        <dbReference type="SAM" id="MobiDB-lite"/>
    </source>
</evidence>
<dbReference type="VEuPathDB" id="FungiDB:DEHA2A11440g"/>
<feature type="domain" description="SYO1-like TPR repeats" evidence="3">
    <location>
        <begin position="410"/>
        <end position="650"/>
    </location>
</feature>
<dbReference type="CDD" id="cd13394">
    <property type="entry name" value="Syo1_like"/>
    <property type="match status" value="1"/>
</dbReference>
<dbReference type="Pfam" id="PF25567">
    <property type="entry name" value="TPR_SYO1"/>
    <property type="match status" value="1"/>
</dbReference>
<dbReference type="eggNOG" id="ENOG502RYAI">
    <property type="taxonomic scope" value="Eukaryota"/>
</dbReference>
<reference evidence="4 5" key="1">
    <citation type="journal article" date="2004" name="Nature">
        <title>Genome evolution in yeasts.</title>
        <authorList>
            <consortium name="Genolevures"/>
            <person name="Dujon B."/>
            <person name="Sherman D."/>
            <person name="Fischer G."/>
            <person name="Durrens P."/>
            <person name="Casaregola S."/>
            <person name="Lafontaine I."/>
            <person name="de Montigny J."/>
            <person name="Marck C."/>
            <person name="Neuveglise C."/>
            <person name="Talla E."/>
            <person name="Goffard N."/>
            <person name="Frangeul L."/>
            <person name="Aigle M."/>
            <person name="Anthouard V."/>
            <person name="Babour A."/>
            <person name="Barbe V."/>
            <person name="Barnay S."/>
            <person name="Blanchin S."/>
            <person name="Beckerich J.M."/>
            <person name="Beyne E."/>
            <person name="Bleykasten C."/>
            <person name="Boisrame A."/>
            <person name="Boyer J."/>
            <person name="Cattolico L."/>
            <person name="Confanioleri F."/>
            <person name="de Daruvar A."/>
            <person name="Despons L."/>
            <person name="Fabre E."/>
            <person name="Fairhead C."/>
            <person name="Ferry-Dumazet H."/>
            <person name="Groppi A."/>
            <person name="Hantraye F."/>
            <person name="Hennequin C."/>
            <person name="Jauniaux N."/>
            <person name="Joyet P."/>
            <person name="Kachouri R."/>
            <person name="Kerrest A."/>
            <person name="Koszul R."/>
            <person name="Lemaire M."/>
            <person name="Lesur I."/>
            <person name="Ma L."/>
            <person name="Muller H."/>
            <person name="Nicaud J.M."/>
            <person name="Nikolski M."/>
            <person name="Oztas S."/>
            <person name="Ozier-Kalogeropoulos O."/>
            <person name="Pellenz S."/>
            <person name="Potier S."/>
            <person name="Richard G.F."/>
            <person name="Straub M.L."/>
            <person name="Suleau A."/>
            <person name="Swennene D."/>
            <person name="Tekaia F."/>
            <person name="Wesolowski-Louvel M."/>
            <person name="Westhof E."/>
            <person name="Wirth B."/>
            <person name="Zeniou-Meyer M."/>
            <person name="Zivanovic I."/>
            <person name="Bolotin-Fukuhara M."/>
            <person name="Thierry A."/>
            <person name="Bouchier C."/>
            <person name="Caudron B."/>
            <person name="Scarpelli C."/>
            <person name="Gaillardin C."/>
            <person name="Weissenbach J."/>
            <person name="Wincker P."/>
            <person name="Souciet J.L."/>
        </authorList>
    </citation>
    <scope>NUCLEOTIDE SEQUENCE [LARGE SCALE GENOMIC DNA]</scope>
    <source>
        <strain evidence="5">ATCC 36239 / CBS 767 / BCRC 21394 / JCM 1990 / NBRC 0083 / IGC 2968</strain>
    </source>
</reference>
<evidence type="ECO:0000256" key="1">
    <source>
        <dbReference type="ARBA" id="ARBA00049983"/>
    </source>
</evidence>
<dbReference type="RefSeq" id="XP_002770027.1">
    <property type="nucleotide sequence ID" value="XM_002769981.1"/>
</dbReference>
<dbReference type="EMBL" id="CR382133">
    <property type="protein sequence ID" value="CAR65404.1"/>
    <property type="molecule type" value="Genomic_DNA"/>
</dbReference>
<comment type="similarity">
    <text evidence="1">Belongs to the nuclear import and ribosome assembly adapter family.</text>
</comment>
<name>B5RSU8_DEBHA</name>
<dbReference type="Gene3D" id="1.25.10.10">
    <property type="entry name" value="Leucine-rich Repeat Variant"/>
    <property type="match status" value="1"/>
</dbReference>
<feature type="region of interest" description="Disordered" evidence="2">
    <location>
        <begin position="1"/>
        <end position="30"/>
    </location>
</feature>
<dbReference type="HOGENOM" id="CLU_446315_0_0_1"/>
<evidence type="ECO:0000259" key="3">
    <source>
        <dbReference type="Pfam" id="PF25567"/>
    </source>
</evidence>
<dbReference type="AlphaFoldDB" id="B5RSU8"/>
<dbReference type="GeneID" id="8998029"/>
<accession>B5RSU8</accession>
<evidence type="ECO:0000313" key="5">
    <source>
        <dbReference type="Proteomes" id="UP000000599"/>
    </source>
</evidence>
<dbReference type="GO" id="GO:0051082">
    <property type="term" value="F:unfolded protein binding"/>
    <property type="evidence" value="ECO:0007669"/>
    <property type="project" value="TreeGrafter"/>
</dbReference>
<dbReference type="GO" id="GO:0006606">
    <property type="term" value="P:protein import into nucleus"/>
    <property type="evidence" value="ECO:0007669"/>
    <property type="project" value="TreeGrafter"/>
</dbReference>
<proteinExistence type="inferred from homology"/>
<evidence type="ECO:0000313" key="4">
    <source>
        <dbReference type="EMBL" id="CAR65404.1"/>
    </source>
</evidence>
<organism evidence="4 5">
    <name type="scientific">Debaryomyces hansenii (strain ATCC 36239 / CBS 767 / BCRC 21394 / JCM 1990 / NBRC 0083 / IGC 2968)</name>
    <name type="common">Yeast</name>
    <name type="synonym">Torulaspora hansenii</name>
    <dbReference type="NCBI Taxonomy" id="284592"/>
    <lineage>
        <taxon>Eukaryota</taxon>
        <taxon>Fungi</taxon>
        <taxon>Dikarya</taxon>
        <taxon>Ascomycota</taxon>
        <taxon>Saccharomycotina</taxon>
        <taxon>Pichiomycetes</taxon>
        <taxon>Debaryomycetaceae</taxon>
        <taxon>Debaryomyces</taxon>
    </lineage>
</organism>
<dbReference type="KEGG" id="dha:DEHA2A11440g"/>
<dbReference type="GO" id="GO:0042273">
    <property type="term" value="P:ribosomal large subunit biogenesis"/>
    <property type="evidence" value="ECO:0007669"/>
    <property type="project" value="TreeGrafter"/>
</dbReference>
<dbReference type="InterPro" id="IPR057990">
    <property type="entry name" value="TPR_SYO1"/>
</dbReference>
<dbReference type="InterPro" id="IPR016024">
    <property type="entry name" value="ARM-type_fold"/>
</dbReference>